<dbReference type="EMBL" id="SMFL01000003">
    <property type="protein sequence ID" value="TDE16824.1"/>
    <property type="molecule type" value="Genomic_DNA"/>
</dbReference>
<protein>
    <submittedName>
        <fullName evidence="1">GLPGLI family protein</fullName>
    </submittedName>
</protein>
<dbReference type="Proteomes" id="UP000294850">
    <property type="component" value="Unassembled WGS sequence"/>
</dbReference>
<proteinExistence type="predicted"/>
<dbReference type="NCBIfam" id="TIGR01200">
    <property type="entry name" value="GLPGLI"/>
    <property type="match status" value="1"/>
</dbReference>
<dbReference type="OrthoDB" id="1440774at2"/>
<accession>A0A4R5DW47</accession>
<organism evidence="1 2">
    <name type="scientific">Dyadobacter psychrotolerans</name>
    <dbReference type="NCBI Taxonomy" id="2541721"/>
    <lineage>
        <taxon>Bacteria</taxon>
        <taxon>Pseudomonadati</taxon>
        <taxon>Bacteroidota</taxon>
        <taxon>Cytophagia</taxon>
        <taxon>Cytophagales</taxon>
        <taxon>Spirosomataceae</taxon>
        <taxon>Dyadobacter</taxon>
    </lineage>
</organism>
<evidence type="ECO:0000313" key="2">
    <source>
        <dbReference type="Proteomes" id="UP000294850"/>
    </source>
</evidence>
<dbReference type="AlphaFoldDB" id="A0A4R5DW47"/>
<name>A0A4R5DW47_9BACT</name>
<reference evidence="1 2" key="1">
    <citation type="submission" date="2019-03" db="EMBL/GenBank/DDBJ databases">
        <title>Dyadobacter AR-3-6 sp. nov., isolated from arctic soil.</title>
        <authorList>
            <person name="Chaudhary D.K."/>
        </authorList>
    </citation>
    <scope>NUCLEOTIDE SEQUENCE [LARGE SCALE GENOMIC DNA]</scope>
    <source>
        <strain evidence="1 2">AR-3-6</strain>
    </source>
</reference>
<dbReference type="Pfam" id="PF09697">
    <property type="entry name" value="Porph_ging"/>
    <property type="match status" value="1"/>
</dbReference>
<keyword evidence="2" id="KW-1185">Reference proteome</keyword>
<sequence>MQQEIFSLTIKENRQSYFCSENFSKADSIRGLMNSGLISSQQYMSSPKYRFRSAFMKFISKSYDSGESRVFEKIAAEQFEFRVKNNLKWEIGTETDSISGYACTKATTFLGGRHYVAWFTSEIPITDGPYLFWGLPGLIVKISYTKNHYDFTLVQFVGYTGQIKEWPAFANTRKTIESTAANVFAHREEVRKDPLAVVDRLVGPFTVNGVPSSDKSIRNKRSWDNNPIELRAPLE</sequence>
<gene>
    <name evidence="1" type="ORF">E0F88_11425</name>
</gene>
<comment type="caution">
    <text evidence="1">The sequence shown here is derived from an EMBL/GenBank/DDBJ whole genome shotgun (WGS) entry which is preliminary data.</text>
</comment>
<evidence type="ECO:0000313" key="1">
    <source>
        <dbReference type="EMBL" id="TDE16824.1"/>
    </source>
</evidence>
<dbReference type="InterPro" id="IPR005901">
    <property type="entry name" value="GLPGLI"/>
</dbReference>